<name>A0A9W6IZH7_9HYPH</name>
<dbReference type="AlphaFoldDB" id="A0A9W6IZH7"/>
<protein>
    <submittedName>
        <fullName evidence="1">Uncharacterized protein</fullName>
    </submittedName>
</protein>
<sequence length="94" mass="10115">MVILRRGSGDAAPAVTFKARVTGYSPEEQNGDVQQGDSKVIFLAEDLGDFPLPIKSQSNDAIWVGGEKLTVQAVDNRTRAIAGVLIAYELRVRG</sequence>
<organism evidence="1 2">
    <name type="scientific">Hansschlegelia plantiphila</name>
    <dbReference type="NCBI Taxonomy" id="374655"/>
    <lineage>
        <taxon>Bacteria</taxon>
        <taxon>Pseudomonadati</taxon>
        <taxon>Pseudomonadota</taxon>
        <taxon>Alphaproteobacteria</taxon>
        <taxon>Hyphomicrobiales</taxon>
        <taxon>Methylopilaceae</taxon>
        <taxon>Hansschlegelia</taxon>
    </lineage>
</organism>
<keyword evidence="2" id="KW-1185">Reference proteome</keyword>
<evidence type="ECO:0000313" key="1">
    <source>
        <dbReference type="EMBL" id="GLK67011.1"/>
    </source>
</evidence>
<evidence type="ECO:0000313" key="2">
    <source>
        <dbReference type="Proteomes" id="UP001143372"/>
    </source>
</evidence>
<gene>
    <name evidence="1" type="ORF">GCM10008179_06490</name>
</gene>
<reference evidence="1" key="2">
    <citation type="submission" date="2023-01" db="EMBL/GenBank/DDBJ databases">
        <authorList>
            <person name="Sun Q."/>
            <person name="Evtushenko L."/>
        </authorList>
    </citation>
    <scope>NUCLEOTIDE SEQUENCE</scope>
    <source>
        <strain evidence="1">VKM B-2347</strain>
    </source>
</reference>
<dbReference type="EMBL" id="BSFI01000003">
    <property type="protein sequence ID" value="GLK67011.1"/>
    <property type="molecule type" value="Genomic_DNA"/>
</dbReference>
<accession>A0A9W6IZH7</accession>
<dbReference type="RefSeq" id="WP_271167279.1">
    <property type="nucleotide sequence ID" value="NZ_BSFI01000003.1"/>
</dbReference>
<comment type="caution">
    <text evidence="1">The sequence shown here is derived from an EMBL/GenBank/DDBJ whole genome shotgun (WGS) entry which is preliminary data.</text>
</comment>
<reference evidence="1" key="1">
    <citation type="journal article" date="2014" name="Int. J. Syst. Evol. Microbiol.">
        <title>Complete genome sequence of Corynebacterium casei LMG S-19264T (=DSM 44701T), isolated from a smear-ripened cheese.</title>
        <authorList>
            <consortium name="US DOE Joint Genome Institute (JGI-PGF)"/>
            <person name="Walter F."/>
            <person name="Albersmeier A."/>
            <person name="Kalinowski J."/>
            <person name="Ruckert C."/>
        </authorList>
    </citation>
    <scope>NUCLEOTIDE SEQUENCE</scope>
    <source>
        <strain evidence="1">VKM B-2347</strain>
    </source>
</reference>
<dbReference type="Proteomes" id="UP001143372">
    <property type="component" value="Unassembled WGS sequence"/>
</dbReference>
<proteinExistence type="predicted"/>